<name>A0A975SPP6_9RHOO</name>
<keyword evidence="3" id="KW-1185">Reference proteome</keyword>
<evidence type="ECO:0000313" key="2">
    <source>
        <dbReference type="EMBL" id="QWT49916.1"/>
    </source>
</evidence>
<dbReference type="EMBL" id="CP064782">
    <property type="protein sequence ID" value="QWT49916.1"/>
    <property type="molecule type" value="Genomic_DNA"/>
</dbReference>
<sequence>MAPSNSFRPSWVGAAQARGMTLIELLVFIVVVSVGLLGILSVINYVTRSNTDPLVQKQCLAIAEALLEEVEMQPFTYCDPADAQAATATSATKGGTGCSSMVQGLGPANGEQRGSSTNPFNNVPDYATANGGVYTLASPIPDLTGIGASPAGYSASIQLIPEALGPGGAQIGSAAPASANDASTMNVLRIRVTVTNGAASVTLEGYRARYAPTTLP</sequence>
<dbReference type="KEGG" id="aiq:Azoinq_04745"/>
<dbReference type="InterPro" id="IPR012902">
    <property type="entry name" value="N_methyl_site"/>
</dbReference>
<dbReference type="Pfam" id="PF07963">
    <property type="entry name" value="N_methyl"/>
    <property type="match status" value="1"/>
</dbReference>
<keyword evidence="1" id="KW-1133">Transmembrane helix</keyword>
<reference evidence="2" key="1">
    <citation type="submission" date="2020-11" db="EMBL/GenBank/DDBJ databases">
        <title>Azospira inquinata sp. nov.</title>
        <authorList>
            <person name="Moe W.M."/>
            <person name="Mikes M.C."/>
        </authorList>
    </citation>
    <scope>NUCLEOTIDE SEQUENCE</scope>
    <source>
        <strain evidence="2">Azo-3</strain>
    </source>
</reference>
<feature type="transmembrane region" description="Helical" evidence="1">
    <location>
        <begin position="21"/>
        <end position="46"/>
    </location>
</feature>
<keyword evidence="1" id="KW-0812">Transmembrane</keyword>
<keyword evidence="1" id="KW-0472">Membrane</keyword>
<dbReference type="Proteomes" id="UP000683428">
    <property type="component" value="Chromosome"/>
</dbReference>
<evidence type="ECO:0000256" key="1">
    <source>
        <dbReference type="SAM" id="Phobius"/>
    </source>
</evidence>
<dbReference type="RefSeq" id="WP_216131727.1">
    <property type="nucleotide sequence ID" value="NZ_CP064782.1"/>
</dbReference>
<dbReference type="AlphaFoldDB" id="A0A975SPP6"/>
<protein>
    <submittedName>
        <fullName evidence="2">Type II secretion system protein</fullName>
    </submittedName>
</protein>
<gene>
    <name evidence="2" type="ORF">Azoinq_04745</name>
</gene>
<evidence type="ECO:0000313" key="3">
    <source>
        <dbReference type="Proteomes" id="UP000683428"/>
    </source>
</evidence>
<proteinExistence type="predicted"/>
<dbReference type="PROSITE" id="PS00409">
    <property type="entry name" value="PROKAR_NTER_METHYL"/>
    <property type="match status" value="1"/>
</dbReference>
<accession>A0A975SPP6</accession>
<organism evidence="2 3">
    <name type="scientific">Azospira inquinata</name>
    <dbReference type="NCBI Taxonomy" id="2785627"/>
    <lineage>
        <taxon>Bacteria</taxon>
        <taxon>Pseudomonadati</taxon>
        <taxon>Pseudomonadota</taxon>
        <taxon>Betaproteobacteria</taxon>
        <taxon>Rhodocyclales</taxon>
        <taxon>Rhodocyclaceae</taxon>
        <taxon>Azospira</taxon>
    </lineage>
</organism>